<dbReference type="PANTHER" id="PTHR35176:SF6">
    <property type="entry name" value="HEME OXYGENASE HI_0854-RELATED"/>
    <property type="match status" value="1"/>
</dbReference>
<protein>
    <recommendedName>
        <fullName evidence="2">Pyridoxamine 5'-phosphate oxidase N-terminal domain-containing protein</fullName>
    </recommendedName>
</protein>
<dbReference type="AlphaFoldDB" id="A0A2M9G6Z9"/>
<dbReference type="EMBL" id="PHIG01000005">
    <property type="protein sequence ID" value="PJK31446.1"/>
    <property type="molecule type" value="Genomic_DNA"/>
</dbReference>
<dbReference type="PANTHER" id="PTHR35176">
    <property type="entry name" value="HEME OXYGENASE HI_0854-RELATED"/>
    <property type="match status" value="1"/>
</dbReference>
<dbReference type="Gene3D" id="2.30.110.10">
    <property type="entry name" value="Electron Transport, Fmn-binding Protein, Chain A"/>
    <property type="match status" value="1"/>
</dbReference>
<dbReference type="Proteomes" id="UP000229498">
    <property type="component" value="Unassembled WGS sequence"/>
</dbReference>
<dbReference type="SUPFAM" id="SSF50475">
    <property type="entry name" value="FMN-binding split barrel"/>
    <property type="match status" value="1"/>
</dbReference>
<comment type="caution">
    <text evidence="3">The sequence shown here is derived from an EMBL/GenBank/DDBJ whole genome shotgun (WGS) entry which is preliminary data.</text>
</comment>
<dbReference type="RefSeq" id="WP_109793872.1">
    <property type="nucleotide sequence ID" value="NZ_PHIG01000005.1"/>
</dbReference>
<feature type="domain" description="Pyridoxamine 5'-phosphate oxidase N-terminal" evidence="2">
    <location>
        <begin position="8"/>
        <end position="114"/>
    </location>
</feature>
<evidence type="ECO:0000259" key="2">
    <source>
        <dbReference type="Pfam" id="PF01243"/>
    </source>
</evidence>
<dbReference type="GO" id="GO:0016627">
    <property type="term" value="F:oxidoreductase activity, acting on the CH-CH group of donors"/>
    <property type="evidence" value="ECO:0007669"/>
    <property type="project" value="TreeGrafter"/>
</dbReference>
<accession>A0A2M9G6Z9</accession>
<dbReference type="Pfam" id="PF01243">
    <property type="entry name" value="PNPOx_N"/>
    <property type="match status" value="1"/>
</dbReference>
<evidence type="ECO:0000313" key="3">
    <source>
        <dbReference type="EMBL" id="PJK31446.1"/>
    </source>
</evidence>
<organism evidence="3 4">
    <name type="scientific">Minwuia thermotolerans</name>
    <dbReference type="NCBI Taxonomy" id="2056226"/>
    <lineage>
        <taxon>Bacteria</taxon>
        <taxon>Pseudomonadati</taxon>
        <taxon>Pseudomonadota</taxon>
        <taxon>Alphaproteobacteria</taxon>
        <taxon>Minwuiales</taxon>
        <taxon>Minwuiaceae</taxon>
        <taxon>Minwuia</taxon>
    </lineage>
</organism>
<keyword evidence="1" id="KW-0560">Oxidoreductase</keyword>
<evidence type="ECO:0000313" key="4">
    <source>
        <dbReference type="Proteomes" id="UP000229498"/>
    </source>
</evidence>
<dbReference type="GO" id="GO:0070967">
    <property type="term" value="F:coenzyme F420 binding"/>
    <property type="evidence" value="ECO:0007669"/>
    <property type="project" value="TreeGrafter"/>
</dbReference>
<gene>
    <name evidence="3" type="ORF">CVT23_01880</name>
</gene>
<keyword evidence="4" id="KW-1185">Reference proteome</keyword>
<reference evidence="3 4" key="1">
    <citation type="submission" date="2017-11" db="EMBL/GenBank/DDBJ databases">
        <title>Draft genome sequence of Rhizobiales bacterium SY3-13.</title>
        <authorList>
            <person name="Sun C."/>
        </authorList>
    </citation>
    <scope>NUCLEOTIDE SEQUENCE [LARGE SCALE GENOMIC DNA]</scope>
    <source>
        <strain evidence="3 4">SY3-13</strain>
    </source>
</reference>
<dbReference type="InterPro" id="IPR011576">
    <property type="entry name" value="Pyridox_Oxase_N"/>
</dbReference>
<name>A0A2M9G6Z9_9PROT</name>
<sequence>MPKLTDAERNAFLAERKVVMKIGVVRPDGSPFVTPLWFIHEDGAIWFTPRERSEWFDCLRRDPRCSLCIDEQPLPYRKVIVEGRAELVHDVGEDDEWRDLYRRMAARYVPEKDAEAYVRNTIGERRGLFRVKLADAKVRTWRLPLKDEPGEGIWAKRYFQDPNVQFDTRGPEKS</sequence>
<evidence type="ECO:0000256" key="1">
    <source>
        <dbReference type="ARBA" id="ARBA00023002"/>
    </source>
</evidence>
<dbReference type="OrthoDB" id="3693562at2"/>
<proteinExistence type="predicted"/>
<dbReference type="GO" id="GO:0005829">
    <property type="term" value="C:cytosol"/>
    <property type="evidence" value="ECO:0007669"/>
    <property type="project" value="TreeGrafter"/>
</dbReference>
<dbReference type="InterPro" id="IPR052019">
    <property type="entry name" value="F420H2_bilvrd_red/Heme_oxyg"/>
</dbReference>
<dbReference type="InterPro" id="IPR012349">
    <property type="entry name" value="Split_barrel_FMN-bd"/>
</dbReference>